<keyword evidence="2" id="KW-0808">Transferase</keyword>
<dbReference type="InterPro" id="IPR041698">
    <property type="entry name" value="Methyltransf_25"/>
</dbReference>
<sequence length="99" mass="10871">MPRLTRLYDLAIRLLTRERTWRGALLRQLAPKEGESILDVGCGTGSFAIMLKRAAPGARIVGLDPDPAVLAIAAAKARAAGVEIEWREGRHHIFCLILQ</sequence>
<dbReference type="CDD" id="cd02440">
    <property type="entry name" value="AdoMet_MTases"/>
    <property type="match status" value="1"/>
</dbReference>
<comment type="caution">
    <text evidence="2">The sequence shown here is derived from an EMBL/GenBank/DDBJ whole genome shotgun (WGS) entry which is preliminary data.</text>
</comment>
<dbReference type="Gene3D" id="3.40.50.150">
    <property type="entry name" value="Vaccinia Virus protein VP39"/>
    <property type="match status" value="1"/>
</dbReference>
<protein>
    <submittedName>
        <fullName evidence="2">Methyltransferase domain-containing protein</fullName>
    </submittedName>
</protein>
<evidence type="ECO:0000313" key="3">
    <source>
        <dbReference type="Proteomes" id="UP000704529"/>
    </source>
</evidence>
<feature type="domain" description="Methyltransferase" evidence="1">
    <location>
        <begin position="37"/>
        <end position="90"/>
    </location>
</feature>
<reference evidence="2" key="1">
    <citation type="submission" date="2021-01" db="EMBL/GenBank/DDBJ databases">
        <title>Genome Sequencing of Type Strains.</title>
        <authorList>
            <person name="Lemaire J.F."/>
            <person name="Inderbitzin P."/>
            <person name="Collins S.B."/>
            <person name="Wespe N."/>
            <person name="Knight-Connoni V."/>
        </authorList>
    </citation>
    <scope>NUCLEOTIDE SEQUENCE</scope>
    <source>
        <strain evidence="2">DSM 14562</strain>
    </source>
</reference>
<dbReference type="GO" id="GO:0008168">
    <property type="term" value="F:methyltransferase activity"/>
    <property type="evidence" value="ECO:0007669"/>
    <property type="project" value="UniProtKB-KW"/>
</dbReference>
<evidence type="ECO:0000313" key="2">
    <source>
        <dbReference type="EMBL" id="MBN3557011.1"/>
    </source>
</evidence>
<dbReference type="SUPFAM" id="SSF53335">
    <property type="entry name" value="S-adenosyl-L-methionine-dependent methyltransferases"/>
    <property type="match status" value="1"/>
</dbReference>
<dbReference type="EMBL" id="JAFHKU010000097">
    <property type="protein sequence ID" value="MBN3557011.1"/>
    <property type="molecule type" value="Genomic_DNA"/>
</dbReference>
<organism evidence="2 3">
    <name type="scientific">Sphingomonas yabuuchiae</name>
    <dbReference type="NCBI Taxonomy" id="172044"/>
    <lineage>
        <taxon>Bacteria</taxon>
        <taxon>Pseudomonadati</taxon>
        <taxon>Pseudomonadota</taxon>
        <taxon>Alphaproteobacteria</taxon>
        <taxon>Sphingomonadales</taxon>
        <taxon>Sphingomonadaceae</taxon>
        <taxon>Sphingomonas</taxon>
    </lineage>
</organism>
<evidence type="ECO:0000259" key="1">
    <source>
        <dbReference type="Pfam" id="PF13649"/>
    </source>
</evidence>
<accession>A0AA40ZYR6</accession>
<proteinExistence type="predicted"/>
<name>A0AA40ZYR6_9SPHN</name>
<keyword evidence="2" id="KW-0489">Methyltransferase</keyword>
<gene>
    <name evidence="2" type="ORF">JYA60_02025</name>
</gene>
<dbReference type="AlphaFoldDB" id="A0AA40ZYR6"/>
<dbReference type="RefSeq" id="WP_083821337.1">
    <property type="nucleotide sequence ID" value="NZ_JACHNX010000023.1"/>
</dbReference>
<dbReference type="Pfam" id="PF13649">
    <property type="entry name" value="Methyltransf_25"/>
    <property type="match status" value="1"/>
</dbReference>
<dbReference type="Proteomes" id="UP000704529">
    <property type="component" value="Unassembled WGS sequence"/>
</dbReference>
<dbReference type="InterPro" id="IPR029063">
    <property type="entry name" value="SAM-dependent_MTases_sf"/>
</dbReference>
<dbReference type="GO" id="GO:0032259">
    <property type="term" value="P:methylation"/>
    <property type="evidence" value="ECO:0007669"/>
    <property type="project" value="UniProtKB-KW"/>
</dbReference>